<dbReference type="NCBIfam" id="NF006089">
    <property type="entry name" value="PRK08241.1"/>
    <property type="match status" value="1"/>
</dbReference>
<evidence type="ECO:0000259" key="8">
    <source>
        <dbReference type="Pfam" id="PF12680"/>
    </source>
</evidence>
<dbReference type="EMBL" id="JAPNTZ010000001">
    <property type="protein sequence ID" value="MCY1136725.1"/>
    <property type="molecule type" value="Genomic_DNA"/>
</dbReference>
<organism evidence="9 10">
    <name type="scientific">Paractinoplanes pyxinae</name>
    <dbReference type="NCBI Taxonomy" id="2997416"/>
    <lineage>
        <taxon>Bacteria</taxon>
        <taxon>Bacillati</taxon>
        <taxon>Actinomycetota</taxon>
        <taxon>Actinomycetes</taxon>
        <taxon>Micromonosporales</taxon>
        <taxon>Micromonosporaceae</taxon>
        <taxon>Paractinoplanes</taxon>
    </lineage>
</organism>
<dbReference type="SUPFAM" id="SSF88946">
    <property type="entry name" value="Sigma2 domain of RNA polymerase sigma factors"/>
    <property type="match status" value="1"/>
</dbReference>
<name>A0ABT4ATJ0_9ACTN</name>
<dbReference type="InterPro" id="IPR014284">
    <property type="entry name" value="RNA_pol_sigma-70_dom"/>
</dbReference>
<dbReference type="SUPFAM" id="SSF88659">
    <property type="entry name" value="Sigma3 and sigma4 domains of RNA polymerase sigma factors"/>
    <property type="match status" value="1"/>
</dbReference>
<proteinExistence type="inferred from homology"/>
<dbReference type="Proteomes" id="UP001151002">
    <property type="component" value="Unassembled WGS sequence"/>
</dbReference>
<dbReference type="InterPro" id="IPR013249">
    <property type="entry name" value="RNA_pol_sigma70_r4_t2"/>
</dbReference>
<dbReference type="Gene3D" id="3.10.450.50">
    <property type="match status" value="1"/>
</dbReference>
<dbReference type="InterPro" id="IPR007627">
    <property type="entry name" value="RNA_pol_sigma70_r2"/>
</dbReference>
<protein>
    <submittedName>
        <fullName evidence="9">RNA polymerase subunit sigma-70</fullName>
        <ecNumber evidence="9">2.7.7.6</ecNumber>
    </submittedName>
</protein>
<feature type="domain" description="SnoaL-like" evidence="8">
    <location>
        <begin position="198"/>
        <end position="294"/>
    </location>
</feature>
<gene>
    <name evidence="9" type="ORF">OWR29_01860</name>
</gene>
<accession>A0ABT4ATJ0</accession>
<dbReference type="InterPro" id="IPR014305">
    <property type="entry name" value="RNA_pol_sigma-G_actinobac"/>
</dbReference>
<evidence type="ECO:0000313" key="10">
    <source>
        <dbReference type="Proteomes" id="UP001151002"/>
    </source>
</evidence>
<dbReference type="InterPro" id="IPR032710">
    <property type="entry name" value="NTF2-like_dom_sf"/>
</dbReference>
<dbReference type="InterPro" id="IPR013325">
    <property type="entry name" value="RNA_pol_sigma_r2"/>
</dbReference>
<dbReference type="GO" id="GO:0003899">
    <property type="term" value="F:DNA-directed RNA polymerase activity"/>
    <property type="evidence" value="ECO:0007669"/>
    <property type="project" value="UniProtKB-EC"/>
</dbReference>
<keyword evidence="5" id="KW-0804">Transcription</keyword>
<evidence type="ECO:0000259" key="7">
    <source>
        <dbReference type="Pfam" id="PF08281"/>
    </source>
</evidence>
<feature type="domain" description="RNA polymerase sigma-70 region 2" evidence="6">
    <location>
        <begin position="14"/>
        <end position="77"/>
    </location>
</feature>
<dbReference type="Pfam" id="PF04542">
    <property type="entry name" value="Sigma70_r2"/>
    <property type="match status" value="1"/>
</dbReference>
<comment type="subunit">
    <text evidence="2">Interacts transiently with the RNA polymerase catalytic core formed by RpoA, RpoB, RpoC and RpoZ (2 alpha, 1 beta, 1 beta' and 1 omega subunit) to form the RNA polymerase holoenzyme that can initiate transcription.</text>
</comment>
<dbReference type="Gene3D" id="1.10.1740.10">
    <property type="match status" value="1"/>
</dbReference>
<keyword evidence="3" id="KW-0805">Transcription regulation</keyword>
<evidence type="ECO:0000313" key="9">
    <source>
        <dbReference type="EMBL" id="MCY1136725.1"/>
    </source>
</evidence>
<evidence type="ECO:0000256" key="1">
    <source>
        <dbReference type="ARBA" id="ARBA00010641"/>
    </source>
</evidence>
<dbReference type="InterPro" id="IPR013324">
    <property type="entry name" value="RNA_pol_sigma_r3/r4-like"/>
</dbReference>
<dbReference type="Pfam" id="PF08281">
    <property type="entry name" value="Sigma70_r4_2"/>
    <property type="match status" value="1"/>
</dbReference>
<keyword evidence="4" id="KW-0731">Sigma factor</keyword>
<evidence type="ECO:0000256" key="2">
    <source>
        <dbReference type="ARBA" id="ARBA00011344"/>
    </source>
</evidence>
<evidence type="ECO:0000259" key="6">
    <source>
        <dbReference type="Pfam" id="PF04542"/>
    </source>
</evidence>
<dbReference type="InterPro" id="IPR037401">
    <property type="entry name" value="SnoaL-like"/>
</dbReference>
<dbReference type="PANTHER" id="PTHR43133">
    <property type="entry name" value="RNA POLYMERASE ECF-TYPE SIGMA FACTO"/>
    <property type="match status" value="1"/>
</dbReference>
<dbReference type="EC" id="2.7.7.6" evidence="9"/>
<evidence type="ECO:0000256" key="4">
    <source>
        <dbReference type="ARBA" id="ARBA00023082"/>
    </source>
</evidence>
<dbReference type="RefSeq" id="WP_267560491.1">
    <property type="nucleotide sequence ID" value="NZ_JAPNTZ010000001.1"/>
</dbReference>
<keyword evidence="9" id="KW-0808">Transferase</keyword>
<keyword evidence="10" id="KW-1185">Reference proteome</keyword>
<dbReference type="Pfam" id="PF12680">
    <property type="entry name" value="SnoaL_2"/>
    <property type="match status" value="1"/>
</dbReference>
<reference evidence="9" key="1">
    <citation type="submission" date="2022-11" db="EMBL/GenBank/DDBJ databases">
        <authorList>
            <person name="Somphong A."/>
            <person name="Phongsopitanun W."/>
        </authorList>
    </citation>
    <scope>NUCLEOTIDE SEQUENCE</scope>
    <source>
        <strain evidence="9">Pm04-4</strain>
    </source>
</reference>
<evidence type="ECO:0000256" key="5">
    <source>
        <dbReference type="ARBA" id="ARBA00023163"/>
    </source>
</evidence>
<dbReference type="PANTHER" id="PTHR43133:SF65">
    <property type="entry name" value="ECF RNA POLYMERASE SIGMA FACTOR SIGG"/>
    <property type="match status" value="1"/>
</dbReference>
<dbReference type="NCBIfam" id="TIGR02937">
    <property type="entry name" value="sigma70-ECF"/>
    <property type="match status" value="1"/>
</dbReference>
<dbReference type="NCBIfam" id="TIGR02960">
    <property type="entry name" value="SigX5"/>
    <property type="match status" value="1"/>
</dbReference>
<dbReference type="SUPFAM" id="SSF54427">
    <property type="entry name" value="NTF2-like"/>
    <property type="match status" value="1"/>
</dbReference>
<feature type="domain" description="RNA polymerase sigma factor 70 region 4 type 2" evidence="7">
    <location>
        <begin position="123"/>
        <end position="175"/>
    </location>
</feature>
<sequence>MDDTRFTETTAPLRREILAHCYRMLGSAADAEDATQETMLRAWRGFGRFEGRSSARTWLHQIATNVCLRQLKQRGRRALPSDLGQAEDDFHRPARAAPTGTRWLGPLPVDPADEAGANQRVRLAFVAALQHLPASQRAVLLLRDVAELPAGEVATALGMTTIAVNSTLRRARDRLARTGPDPEALREPGGAELRTRLSRYVDAFQRADVRALAAVLREDVTLEMPPHATWFAGRDAVLGFLGAQVLREPGRFVMAPVPLVANGQPTYAMYHREPGGDLAAHALQVLDVAAGGIRHIHIYLQPELFPIFGRPVILPAGADPHR</sequence>
<dbReference type="InterPro" id="IPR036388">
    <property type="entry name" value="WH-like_DNA-bd_sf"/>
</dbReference>
<keyword evidence="9" id="KW-0548">Nucleotidyltransferase</keyword>
<comment type="similarity">
    <text evidence="1">Belongs to the sigma-70 factor family. ECF subfamily.</text>
</comment>
<dbReference type="InterPro" id="IPR039425">
    <property type="entry name" value="RNA_pol_sigma-70-like"/>
</dbReference>
<comment type="caution">
    <text evidence="9">The sequence shown here is derived from an EMBL/GenBank/DDBJ whole genome shotgun (WGS) entry which is preliminary data.</text>
</comment>
<dbReference type="Gene3D" id="1.10.10.10">
    <property type="entry name" value="Winged helix-like DNA-binding domain superfamily/Winged helix DNA-binding domain"/>
    <property type="match status" value="1"/>
</dbReference>
<evidence type="ECO:0000256" key="3">
    <source>
        <dbReference type="ARBA" id="ARBA00023015"/>
    </source>
</evidence>